<dbReference type="CDD" id="cd00387">
    <property type="entry name" value="Ribosomal_L7_L12"/>
    <property type="match status" value="1"/>
</dbReference>
<dbReference type="SUPFAM" id="SSF54736">
    <property type="entry name" value="ClpS-like"/>
    <property type="match status" value="1"/>
</dbReference>
<dbReference type="PANTHER" id="PTHR45987">
    <property type="entry name" value="39S RIBOSOMAL PROTEIN L12"/>
    <property type="match status" value="1"/>
</dbReference>
<dbReference type="InterPro" id="IPR008932">
    <property type="entry name" value="Ribosomal_bL12_oligo"/>
</dbReference>
<proteinExistence type="inferred from homology"/>
<evidence type="ECO:0000259" key="6">
    <source>
        <dbReference type="Pfam" id="PF16320"/>
    </source>
</evidence>
<dbReference type="Pfam" id="PF16320">
    <property type="entry name" value="Ribosomal_L12_N"/>
    <property type="match status" value="1"/>
</dbReference>
<dbReference type="InterPro" id="IPR013823">
    <property type="entry name" value="Ribosomal_bL12_C"/>
</dbReference>
<feature type="domain" description="Large ribosomal subunit protein bL12 oligomerization" evidence="6">
    <location>
        <begin position="5"/>
        <end position="50"/>
    </location>
</feature>
<reference evidence="7 8" key="1">
    <citation type="submission" date="2023-07" db="EMBL/GenBank/DDBJ databases">
        <title>Genomic Encyclopedia of Type Strains, Phase IV (KMG-IV): sequencing the most valuable type-strain genomes for metagenomic binning, comparative biology and taxonomic classification.</title>
        <authorList>
            <person name="Goeker M."/>
        </authorList>
    </citation>
    <scope>NUCLEOTIDE SEQUENCE [LARGE SCALE GENOMIC DNA]</scope>
    <source>
        <strain evidence="7 8">DSM 19013</strain>
    </source>
</reference>
<dbReference type="Gene3D" id="1.20.5.710">
    <property type="entry name" value="Single helix bin"/>
    <property type="match status" value="1"/>
</dbReference>
<evidence type="ECO:0000313" key="8">
    <source>
        <dbReference type="Proteomes" id="UP001231124"/>
    </source>
</evidence>
<dbReference type="Proteomes" id="UP001231124">
    <property type="component" value="Unassembled WGS sequence"/>
</dbReference>
<dbReference type="PANTHER" id="PTHR45987:SF4">
    <property type="entry name" value="LARGE RIBOSOMAL SUBUNIT PROTEIN BL12M"/>
    <property type="match status" value="1"/>
</dbReference>
<dbReference type="InterPro" id="IPR000206">
    <property type="entry name" value="Ribosomal_bL12"/>
</dbReference>
<evidence type="ECO:0000256" key="1">
    <source>
        <dbReference type="ARBA" id="ARBA00007197"/>
    </source>
</evidence>
<protein>
    <recommendedName>
        <fullName evidence="4">Large ribosomal subunit protein bL12</fullName>
    </recommendedName>
</protein>
<gene>
    <name evidence="4" type="primary">rplL</name>
    <name evidence="7" type="ORF">QO012_003516</name>
</gene>
<evidence type="ECO:0000313" key="7">
    <source>
        <dbReference type="EMBL" id="MDQ0449001.1"/>
    </source>
</evidence>
<comment type="similarity">
    <text evidence="1 4">Belongs to the bacterial ribosomal protein bL12 family.</text>
</comment>
<name>A0ABU0I316_9HYPH</name>
<feature type="domain" description="Large ribosomal subunit protein bL12 C-terminal" evidence="5">
    <location>
        <begin position="60"/>
        <end position="126"/>
    </location>
</feature>
<dbReference type="GO" id="GO:0005840">
    <property type="term" value="C:ribosome"/>
    <property type="evidence" value="ECO:0007669"/>
    <property type="project" value="UniProtKB-KW"/>
</dbReference>
<evidence type="ECO:0000256" key="3">
    <source>
        <dbReference type="ARBA" id="ARBA00023274"/>
    </source>
</evidence>
<keyword evidence="3 4" id="KW-0687">Ribonucleoprotein</keyword>
<evidence type="ECO:0000256" key="4">
    <source>
        <dbReference type="HAMAP-Rule" id="MF_00368"/>
    </source>
</evidence>
<dbReference type="InterPro" id="IPR014719">
    <property type="entry name" value="Ribosomal_bL12_C/ClpS-like"/>
</dbReference>
<dbReference type="InterPro" id="IPR036235">
    <property type="entry name" value="Ribosomal_bL12_oligo_N_sf"/>
</dbReference>
<dbReference type="NCBIfam" id="TIGR00855">
    <property type="entry name" value="L12"/>
    <property type="match status" value="1"/>
</dbReference>
<dbReference type="HAMAP" id="MF_00368">
    <property type="entry name" value="Ribosomal_bL12"/>
    <property type="match status" value="1"/>
</dbReference>
<evidence type="ECO:0000259" key="5">
    <source>
        <dbReference type="Pfam" id="PF00542"/>
    </source>
</evidence>
<organism evidence="7 8">
    <name type="scientific">Methylobacterium aerolatum</name>
    <dbReference type="NCBI Taxonomy" id="418708"/>
    <lineage>
        <taxon>Bacteria</taxon>
        <taxon>Pseudomonadati</taxon>
        <taxon>Pseudomonadota</taxon>
        <taxon>Alphaproteobacteria</taxon>
        <taxon>Hyphomicrobiales</taxon>
        <taxon>Methylobacteriaceae</taxon>
        <taxon>Methylobacterium</taxon>
    </lineage>
</organism>
<dbReference type="SUPFAM" id="SSF48300">
    <property type="entry name" value="Ribosomal protein L7/12, oligomerisation (N-terminal) domain"/>
    <property type="match status" value="1"/>
</dbReference>
<keyword evidence="2 4" id="KW-0689">Ribosomal protein</keyword>
<comment type="subunit">
    <text evidence="4">Homodimer. Part of the ribosomal stalk of the 50S ribosomal subunit. Forms a multimeric L10(L12)X complex, where L10 forms an elongated spine to which 2 to 4 L12 dimers bind in a sequential fashion. Binds GTP-bound translation factors.</text>
</comment>
<dbReference type="Gene3D" id="3.30.1390.10">
    <property type="match status" value="1"/>
</dbReference>
<dbReference type="Pfam" id="PF00542">
    <property type="entry name" value="Ribosomal_L12"/>
    <property type="match status" value="1"/>
</dbReference>
<accession>A0ABU0I316</accession>
<dbReference type="RefSeq" id="WP_238203571.1">
    <property type="nucleotide sequence ID" value="NZ_BPQE01000015.1"/>
</dbReference>
<sequence>MADLAKIVDDLSSLTVLEAAELAKMLEEKWGVSAAAAVAVAAAPGAGGGAAAAAEEQTEFTVVLASAGDKKIEVIKEVRAITGLGLKEAKDLVEGAPKPVKEGVSKDDAAKLKAQLEKAGAKVELK</sequence>
<keyword evidence="8" id="KW-1185">Reference proteome</keyword>
<dbReference type="EMBL" id="JAUSVP010000012">
    <property type="protein sequence ID" value="MDQ0449001.1"/>
    <property type="molecule type" value="Genomic_DNA"/>
</dbReference>
<comment type="caution">
    <text evidence="7">The sequence shown here is derived from an EMBL/GenBank/DDBJ whole genome shotgun (WGS) entry which is preliminary data.</text>
</comment>
<evidence type="ECO:0000256" key="2">
    <source>
        <dbReference type="ARBA" id="ARBA00022980"/>
    </source>
</evidence>
<comment type="function">
    <text evidence="4">Forms part of the ribosomal stalk which helps the ribosome interact with GTP-bound translation factors. Is thus essential for accurate translation.</text>
</comment>